<keyword evidence="2 7" id="KW-0645">Protease</keyword>
<evidence type="ECO:0000256" key="3">
    <source>
        <dbReference type="ARBA" id="ARBA00022723"/>
    </source>
</evidence>
<name>A0A2S0WW71_9MICO</name>
<keyword evidence="10" id="KW-1185">Reference proteome</keyword>
<dbReference type="Gene3D" id="1.10.1370.40">
    <property type="match status" value="3"/>
</dbReference>
<dbReference type="GO" id="GO:0046872">
    <property type="term" value="F:metal ion binding"/>
    <property type="evidence" value="ECO:0007669"/>
    <property type="project" value="UniProtKB-UniRule"/>
</dbReference>
<dbReference type="Pfam" id="PF01432">
    <property type="entry name" value="Peptidase_M3"/>
    <property type="match status" value="1"/>
</dbReference>
<dbReference type="OrthoDB" id="9773538at2"/>
<evidence type="ECO:0000256" key="1">
    <source>
        <dbReference type="ARBA" id="ARBA00006040"/>
    </source>
</evidence>
<accession>A0A2S0WW71</accession>
<keyword evidence="4 7" id="KW-0378">Hydrolase</keyword>
<dbReference type="EMBL" id="CP028913">
    <property type="protein sequence ID" value="AWB95585.1"/>
    <property type="molecule type" value="Genomic_DNA"/>
</dbReference>
<keyword evidence="5 7" id="KW-0862">Zinc</keyword>
<dbReference type="InterPro" id="IPR034005">
    <property type="entry name" value="M3A_DCP"/>
</dbReference>
<comment type="similarity">
    <text evidence="1 7">Belongs to the peptidase M3 family.</text>
</comment>
<gene>
    <name evidence="9" type="ORF">DCE93_07840</name>
</gene>
<organism evidence="9 10">
    <name type="scientific">Agromyces badenianii</name>
    <dbReference type="NCBI Taxonomy" id="2080742"/>
    <lineage>
        <taxon>Bacteria</taxon>
        <taxon>Bacillati</taxon>
        <taxon>Actinomycetota</taxon>
        <taxon>Actinomycetes</taxon>
        <taxon>Micrococcales</taxon>
        <taxon>Microbacteriaceae</taxon>
        <taxon>Agromyces</taxon>
    </lineage>
</organism>
<evidence type="ECO:0000256" key="7">
    <source>
        <dbReference type="RuleBase" id="RU003435"/>
    </source>
</evidence>
<dbReference type="InterPro" id="IPR001567">
    <property type="entry name" value="Pept_M3A_M3B_dom"/>
</dbReference>
<comment type="cofactor">
    <cofactor evidence="7">
        <name>Zn(2+)</name>
        <dbReference type="ChEBI" id="CHEBI:29105"/>
    </cofactor>
    <text evidence="7">Binds 1 zinc ion.</text>
</comment>
<keyword evidence="6 7" id="KW-0482">Metalloprotease</keyword>
<keyword evidence="3 7" id="KW-0479">Metal-binding</keyword>
<dbReference type="GO" id="GO:0005829">
    <property type="term" value="C:cytosol"/>
    <property type="evidence" value="ECO:0007669"/>
    <property type="project" value="TreeGrafter"/>
</dbReference>
<dbReference type="GO" id="GO:0004180">
    <property type="term" value="F:carboxypeptidase activity"/>
    <property type="evidence" value="ECO:0007669"/>
    <property type="project" value="TreeGrafter"/>
</dbReference>
<dbReference type="PANTHER" id="PTHR43660:SF1">
    <property type="entry name" value="DIPEPTIDYL CARBOXYPEPTIDASE"/>
    <property type="match status" value="1"/>
</dbReference>
<dbReference type="SUPFAM" id="SSF55486">
    <property type="entry name" value="Metalloproteases ('zincins'), catalytic domain"/>
    <property type="match status" value="1"/>
</dbReference>
<dbReference type="AlphaFoldDB" id="A0A2S0WW71"/>
<dbReference type="RefSeq" id="WP_108595398.1">
    <property type="nucleotide sequence ID" value="NZ_CP028913.1"/>
</dbReference>
<dbReference type="Proteomes" id="UP000244729">
    <property type="component" value="Chromosome"/>
</dbReference>
<dbReference type="GO" id="GO:0006508">
    <property type="term" value="P:proteolysis"/>
    <property type="evidence" value="ECO:0007669"/>
    <property type="project" value="UniProtKB-KW"/>
</dbReference>
<feature type="domain" description="Peptidase M3A/M3B catalytic" evidence="8">
    <location>
        <begin position="232"/>
        <end position="679"/>
    </location>
</feature>
<sequence>MNDPSNPFLEPSPLPYRLPLFALIRPQHYREAIELGMQQQRVAVEAIATDAAPATFANTIVALERSGELLRRVLPVFANASSADSDAAIDALEVEFAPVLAAHRDAIRLDPRLYARLVALHASRDGLELDAESVRLLEQYHRRATLAGAALNDAERAELTALNTRVSELTTDFQQRLLADSNALAVHLTDADELAGLDEGRRSAAREAAAVRGLDGWLITLVLPTGQPALAALERDEVRDRLFQASRSRGCRGGDHDTRATLLELVRLRADRARLLGFDDHAAAVTVDETAGTPEAVAGLLGRLVPAATANARREAQALAEQATALGRRPVEASDWALLSESVRRERFDVDLRSMRPYFEFDRVLTRGVFHAATLLYGLRFTERTDLVGYHPETRVFEVFEEDGSPVGLYLLDLYTRDSKRGGAWMSSLVEQSALEDALPVVVNNLNVPRPAAGEPTLLTLDETETLFHEFGHALHGLLSRVVHPSLSGTNVYRDFVELPSQVNELWVLRPEVLGEYAIHHETGERMPQQLVDRLLASRTFDEGFATTEYLAAAVLDQAWYGLSPDEAAAVTDVAEFERTALAAAGLDDRLVPPRYSSTYFAHVFAGGYDAGYYSYIWSEVPGADIMAWFEANGGATRANGARFREEILAPGGSRDPRESIRLLLGREPEIAALLERRGLS</sequence>
<protein>
    <submittedName>
        <fullName evidence="9">Peptidase M3</fullName>
    </submittedName>
</protein>
<dbReference type="InterPro" id="IPR045090">
    <property type="entry name" value="Pept_M3A_M3B"/>
</dbReference>
<evidence type="ECO:0000313" key="9">
    <source>
        <dbReference type="EMBL" id="AWB95585.1"/>
    </source>
</evidence>
<dbReference type="GO" id="GO:0004222">
    <property type="term" value="F:metalloendopeptidase activity"/>
    <property type="evidence" value="ECO:0007669"/>
    <property type="project" value="InterPro"/>
</dbReference>
<evidence type="ECO:0000313" key="10">
    <source>
        <dbReference type="Proteomes" id="UP000244729"/>
    </source>
</evidence>
<dbReference type="FunFam" id="3.40.390.10:FF:000009">
    <property type="entry name" value="Oligopeptidase A"/>
    <property type="match status" value="1"/>
</dbReference>
<evidence type="ECO:0000256" key="2">
    <source>
        <dbReference type="ARBA" id="ARBA00022670"/>
    </source>
</evidence>
<dbReference type="KEGG" id="agm:DCE93_07840"/>
<evidence type="ECO:0000256" key="4">
    <source>
        <dbReference type="ARBA" id="ARBA00022801"/>
    </source>
</evidence>
<evidence type="ECO:0000259" key="8">
    <source>
        <dbReference type="Pfam" id="PF01432"/>
    </source>
</evidence>
<dbReference type="PANTHER" id="PTHR43660">
    <property type="entry name" value="DIPEPTIDYL CARBOXYPEPTIDASE"/>
    <property type="match status" value="1"/>
</dbReference>
<evidence type="ECO:0000256" key="5">
    <source>
        <dbReference type="ARBA" id="ARBA00022833"/>
    </source>
</evidence>
<dbReference type="CDD" id="cd06456">
    <property type="entry name" value="M3A_DCP"/>
    <property type="match status" value="1"/>
</dbReference>
<proteinExistence type="inferred from homology"/>
<reference evidence="9 10" key="1">
    <citation type="submission" date="2018-04" db="EMBL/GenBank/DDBJ databases">
        <authorList>
            <person name="Li J."/>
        </authorList>
    </citation>
    <scope>NUCLEOTIDE SEQUENCE [LARGE SCALE GENOMIC DNA]</scope>
    <source>
        <strain evidence="10">30A</strain>
    </source>
</reference>
<evidence type="ECO:0000256" key="6">
    <source>
        <dbReference type="ARBA" id="ARBA00023049"/>
    </source>
</evidence>